<protein>
    <submittedName>
        <fullName evidence="6">Redoxin domain-containing protein</fullName>
    </submittedName>
</protein>
<evidence type="ECO:0000256" key="1">
    <source>
        <dbReference type="ARBA" id="ARBA00004196"/>
    </source>
</evidence>
<keyword evidence="3" id="KW-1015">Disulfide bond</keyword>
<comment type="caution">
    <text evidence="6">The sequence shown here is derived from an EMBL/GenBank/DDBJ whole genome shotgun (WGS) entry which is preliminary data.</text>
</comment>
<dbReference type="Pfam" id="PF08534">
    <property type="entry name" value="Redoxin"/>
    <property type="match status" value="1"/>
</dbReference>
<evidence type="ECO:0000256" key="2">
    <source>
        <dbReference type="ARBA" id="ARBA00022748"/>
    </source>
</evidence>
<evidence type="ECO:0000259" key="5">
    <source>
        <dbReference type="PROSITE" id="PS51352"/>
    </source>
</evidence>
<dbReference type="SUPFAM" id="SSF52833">
    <property type="entry name" value="Thioredoxin-like"/>
    <property type="match status" value="1"/>
</dbReference>
<organism evidence="6 7">
    <name type="scientific">Mucilaginibacter roseus</name>
    <dbReference type="NCBI Taxonomy" id="1528868"/>
    <lineage>
        <taxon>Bacteria</taxon>
        <taxon>Pseudomonadati</taxon>
        <taxon>Bacteroidota</taxon>
        <taxon>Sphingobacteriia</taxon>
        <taxon>Sphingobacteriales</taxon>
        <taxon>Sphingobacteriaceae</taxon>
        <taxon>Mucilaginibacter</taxon>
    </lineage>
</organism>
<dbReference type="Proteomes" id="UP001199919">
    <property type="component" value="Unassembled WGS sequence"/>
</dbReference>
<dbReference type="PANTHER" id="PTHR42852:SF6">
    <property type="entry name" value="THIOL:DISULFIDE INTERCHANGE PROTEIN DSBE"/>
    <property type="match status" value="1"/>
</dbReference>
<evidence type="ECO:0000256" key="3">
    <source>
        <dbReference type="ARBA" id="ARBA00023157"/>
    </source>
</evidence>
<accession>A0ABS8U568</accession>
<dbReference type="EMBL" id="JAJPWV010000004">
    <property type="protein sequence ID" value="MCD8741772.1"/>
    <property type="molecule type" value="Genomic_DNA"/>
</dbReference>
<dbReference type="InterPro" id="IPR013766">
    <property type="entry name" value="Thioredoxin_domain"/>
</dbReference>
<reference evidence="6 7" key="1">
    <citation type="submission" date="2021-12" db="EMBL/GenBank/DDBJ databases">
        <title>Mucilaginibacter roseus genome.</title>
        <authorList>
            <person name="Ferreira J.R."/>
            <person name="Newman J.D."/>
        </authorList>
    </citation>
    <scope>NUCLEOTIDE SEQUENCE [LARGE SCALE GENOMIC DNA]</scope>
    <source>
        <strain evidence="6 7">LMG 28454</strain>
    </source>
</reference>
<feature type="domain" description="Thioredoxin" evidence="5">
    <location>
        <begin position="238"/>
        <end position="381"/>
    </location>
</feature>
<keyword evidence="7" id="KW-1185">Reference proteome</keyword>
<dbReference type="InterPro" id="IPR050553">
    <property type="entry name" value="Thioredoxin_ResA/DsbE_sf"/>
</dbReference>
<gene>
    <name evidence="6" type="ORF">LT679_14245</name>
</gene>
<keyword evidence="4" id="KW-0676">Redox-active center</keyword>
<dbReference type="PANTHER" id="PTHR42852">
    <property type="entry name" value="THIOL:DISULFIDE INTERCHANGE PROTEIN DSBE"/>
    <property type="match status" value="1"/>
</dbReference>
<keyword evidence="2" id="KW-0201">Cytochrome c-type biogenesis</keyword>
<proteinExistence type="predicted"/>
<evidence type="ECO:0000313" key="7">
    <source>
        <dbReference type="Proteomes" id="UP001199919"/>
    </source>
</evidence>
<name>A0ABS8U568_9SPHI</name>
<dbReference type="PROSITE" id="PS51257">
    <property type="entry name" value="PROKAR_LIPOPROTEIN"/>
    <property type="match status" value="1"/>
</dbReference>
<evidence type="ECO:0000313" key="6">
    <source>
        <dbReference type="EMBL" id="MCD8741772.1"/>
    </source>
</evidence>
<dbReference type="PROSITE" id="PS51352">
    <property type="entry name" value="THIOREDOXIN_2"/>
    <property type="match status" value="1"/>
</dbReference>
<dbReference type="InterPro" id="IPR013740">
    <property type="entry name" value="Redoxin"/>
</dbReference>
<dbReference type="InterPro" id="IPR036249">
    <property type="entry name" value="Thioredoxin-like_sf"/>
</dbReference>
<comment type="subcellular location">
    <subcellularLocation>
        <location evidence="1">Cell envelope</location>
    </subcellularLocation>
</comment>
<evidence type="ECO:0000256" key="4">
    <source>
        <dbReference type="ARBA" id="ARBA00023284"/>
    </source>
</evidence>
<dbReference type="Gene3D" id="3.40.30.10">
    <property type="entry name" value="Glutaredoxin"/>
    <property type="match status" value="1"/>
</dbReference>
<sequence>MKYLYLLLITVLLAGCNRVERIEIEGTAPGIKNGVFGIVDVVNKPVYGENIVDGKFKINEILEYPGYYQIKVTNMLNNKLTHIPYEVYLENGKYDIEINGNDLTKYPKIKSESKIQNELNAYYTLADELVADVAQKVKDERAFLKSSAGKSLEGTAYLARVDKLKDLQQQQTEVEANVIEKFIERYPKSVIAAHFIKNVDYKEDPARYYALYNKLSDEAKNTEEGKEIGGKLSGLAKLVPGQTAPDIYGTDAKGKAFDRGAFKNKKIILIDFWRAGNEVSRQNHLQMNSKLLFQVNNDQAFGIISIDLDENKEYWLKAIKEDGMKWPQFSDLKGNESKNAEAWGISRVPTYYLLDGNWKILKRDIPYNDISFEITDYLEKK</sequence>
<dbReference type="RefSeq" id="WP_232178278.1">
    <property type="nucleotide sequence ID" value="NZ_JAJPWV010000004.1"/>
</dbReference>